<evidence type="ECO:0008006" key="5">
    <source>
        <dbReference type="Google" id="ProtNLM"/>
    </source>
</evidence>
<evidence type="ECO:0000313" key="4">
    <source>
        <dbReference type="Proteomes" id="UP000183975"/>
    </source>
</evidence>
<dbReference type="RefSeq" id="WP_072852051.1">
    <property type="nucleotide sequence ID" value="NZ_FRAH01000046.1"/>
</dbReference>
<gene>
    <name evidence="3" type="ORF">SAMN02745138_02365</name>
</gene>
<feature type="transmembrane region" description="Helical" evidence="2">
    <location>
        <begin position="190"/>
        <end position="208"/>
    </location>
</feature>
<protein>
    <recommendedName>
        <fullName evidence="5">Membrane transport protein</fullName>
    </recommendedName>
</protein>
<organism evidence="3 4">
    <name type="scientific">Anaerotignum lactatifermentans DSM 14214</name>
    <dbReference type="NCBI Taxonomy" id="1121323"/>
    <lineage>
        <taxon>Bacteria</taxon>
        <taxon>Bacillati</taxon>
        <taxon>Bacillota</taxon>
        <taxon>Clostridia</taxon>
        <taxon>Lachnospirales</taxon>
        <taxon>Anaerotignaceae</taxon>
        <taxon>Anaerotignum</taxon>
    </lineage>
</organism>
<dbReference type="Proteomes" id="UP000183975">
    <property type="component" value="Unassembled WGS sequence"/>
</dbReference>
<name>A0A1M6VFC4_9FIRM</name>
<keyword evidence="1" id="KW-0813">Transport</keyword>
<feature type="transmembrane region" description="Helical" evidence="2">
    <location>
        <begin position="258"/>
        <end position="276"/>
    </location>
</feature>
<dbReference type="PANTHER" id="PTHR36838:SF3">
    <property type="entry name" value="TRANSPORTER AUXIN EFFLUX CARRIER EC FAMILY"/>
    <property type="match status" value="1"/>
</dbReference>
<feature type="transmembrane region" description="Helical" evidence="2">
    <location>
        <begin position="92"/>
        <end position="110"/>
    </location>
</feature>
<dbReference type="EMBL" id="FRAH01000046">
    <property type="protein sequence ID" value="SHK80148.1"/>
    <property type="molecule type" value="Genomic_DNA"/>
</dbReference>
<feature type="transmembrane region" description="Helical" evidence="2">
    <location>
        <begin position="288"/>
        <end position="306"/>
    </location>
</feature>
<reference evidence="3 4" key="1">
    <citation type="submission" date="2016-11" db="EMBL/GenBank/DDBJ databases">
        <authorList>
            <person name="Jaros S."/>
            <person name="Januszkiewicz K."/>
            <person name="Wedrychowicz H."/>
        </authorList>
    </citation>
    <scope>NUCLEOTIDE SEQUENCE [LARGE SCALE GENOMIC DNA]</scope>
    <source>
        <strain evidence="3 4">DSM 14214</strain>
    </source>
</reference>
<evidence type="ECO:0000313" key="3">
    <source>
        <dbReference type="EMBL" id="SHK80148.1"/>
    </source>
</evidence>
<keyword evidence="2" id="KW-1133">Transmembrane helix</keyword>
<keyword evidence="4" id="KW-1185">Reference proteome</keyword>
<feature type="transmembrane region" description="Helical" evidence="2">
    <location>
        <begin position="228"/>
        <end position="246"/>
    </location>
</feature>
<accession>A0A1M6VFC4</accession>
<evidence type="ECO:0000256" key="1">
    <source>
        <dbReference type="ARBA" id="ARBA00022448"/>
    </source>
</evidence>
<feature type="transmembrane region" description="Helical" evidence="2">
    <location>
        <begin position="122"/>
        <end position="143"/>
    </location>
</feature>
<dbReference type="PANTHER" id="PTHR36838">
    <property type="entry name" value="AUXIN EFFLUX CARRIER FAMILY PROTEIN"/>
    <property type="match status" value="1"/>
</dbReference>
<keyword evidence="2" id="KW-0812">Transmembrane</keyword>
<proteinExistence type="predicted"/>
<keyword evidence="2" id="KW-0472">Membrane</keyword>
<dbReference type="OrthoDB" id="371211at2"/>
<evidence type="ECO:0000256" key="2">
    <source>
        <dbReference type="SAM" id="Phobius"/>
    </source>
</evidence>
<sequence length="307" mass="32855">MNVLAIVLPVFCMLGLGMAANRFGWISRAGMDGIKLVATNIMLPVVLVDALGMAEYNKVTLLLLAVMLVQLFIATGAGYLLRPLVGGSQGRYLPFLTATFEGGMMAYPLYIALCGSEMLSNIAALDMANCIFTFTVYLALITATGKGRSGGGQLLSTVLRAPAMYGVVLGILLGVTGILPKIAGSRVGDVYSSLISMITTPVSALILLCVGYDLKLDHRVLSSAGKSAAIRLVLQGVLLMGVWFVLRNFVAEQEMKIAVFLYAFMPPCFMSPLYAVREKDKVYTSTTISLYTILSIIAFTILSVIFG</sequence>
<dbReference type="AlphaFoldDB" id="A0A1M6VFC4"/>
<feature type="transmembrane region" description="Helical" evidence="2">
    <location>
        <begin position="61"/>
        <end position="80"/>
    </location>
</feature>
<feature type="transmembrane region" description="Helical" evidence="2">
    <location>
        <begin position="163"/>
        <end position="183"/>
    </location>
</feature>